<keyword evidence="7" id="KW-0325">Glycoprotein</keyword>
<name>H3B8D2_LATCH</name>
<feature type="transmembrane region" description="Helical" evidence="8">
    <location>
        <begin position="143"/>
        <end position="171"/>
    </location>
</feature>
<evidence type="ECO:0000313" key="10">
    <source>
        <dbReference type="Ensembl" id="ENSLACP00000018153.1"/>
    </source>
</evidence>
<keyword evidence="4" id="KW-0378">Hydrolase</keyword>
<comment type="subcellular location">
    <subcellularLocation>
        <location evidence="1">Membrane</location>
        <topology evidence="1">Multi-pass membrane protein</topology>
    </subcellularLocation>
</comment>
<keyword evidence="3 8" id="KW-0812">Transmembrane</keyword>
<dbReference type="OMA" id="HMIRWRI"/>
<evidence type="ECO:0000256" key="6">
    <source>
        <dbReference type="ARBA" id="ARBA00023136"/>
    </source>
</evidence>
<feature type="transmembrane region" description="Helical" evidence="8">
    <location>
        <begin position="119"/>
        <end position="137"/>
    </location>
</feature>
<dbReference type="STRING" id="7897.ENSLACP00000018153"/>
<dbReference type="InParanoid" id="H3B8D2"/>
<dbReference type="PROSITE" id="PS50007">
    <property type="entry name" value="PIPLC_X_DOMAIN"/>
    <property type="match status" value="1"/>
</dbReference>
<evidence type="ECO:0000256" key="1">
    <source>
        <dbReference type="ARBA" id="ARBA00004141"/>
    </source>
</evidence>
<dbReference type="Gene3D" id="3.20.20.190">
    <property type="entry name" value="Phosphatidylinositol (PI) phosphodiesterase"/>
    <property type="match status" value="1"/>
</dbReference>
<dbReference type="FunCoup" id="H3B8D2">
    <property type="interactions" value="316"/>
</dbReference>
<evidence type="ECO:0000256" key="5">
    <source>
        <dbReference type="ARBA" id="ARBA00022989"/>
    </source>
</evidence>
<evidence type="ECO:0000256" key="7">
    <source>
        <dbReference type="ARBA" id="ARBA00023180"/>
    </source>
</evidence>
<dbReference type="AlphaFoldDB" id="H3B8D2"/>
<dbReference type="eggNOG" id="KOG2258">
    <property type="taxonomic scope" value="Eukaryota"/>
</dbReference>
<dbReference type="PANTHER" id="PTHR23344">
    <property type="entry name" value="GLYCEROPHOSPHORYL DIESTER PHOSPHODIESTERASE"/>
    <property type="match status" value="1"/>
</dbReference>
<dbReference type="InterPro" id="IPR017946">
    <property type="entry name" value="PLC-like_Pdiesterase_TIM-brl"/>
</dbReference>
<reference evidence="10" key="3">
    <citation type="submission" date="2025-09" db="UniProtKB">
        <authorList>
            <consortium name="Ensembl"/>
        </authorList>
    </citation>
    <scope>IDENTIFICATION</scope>
</reference>
<dbReference type="EMBL" id="AFYH01080870">
    <property type="status" value="NOT_ANNOTATED_CDS"/>
    <property type="molecule type" value="Genomic_DNA"/>
</dbReference>
<dbReference type="GO" id="GO:0005886">
    <property type="term" value="C:plasma membrane"/>
    <property type="evidence" value="ECO:0007669"/>
    <property type="project" value="TreeGrafter"/>
</dbReference>
<evidence type="ECO:0000256" key="8">
    <source>
        <dbReference type="SAM" id="Phobius"/>
    </source>
</evidence>
<comment type="similarity">
    <text evidence="2">Belongs to the glycerophosphoryl diester phosphodiesterase family.</text>
</comment>
<organism evidence="10 11">
    <name type="scientific">Latimeria chalumnae</name>
    <name type="common">Coelacanth</name>
    <dbReference type="NCBI Taxonomy" id="7897"/>
    <lineage>
        <taxon>Eukaryota</taxon>
        <taxon>Metazoa</taxon>
        <taxon>Chordata</taxon>
        <taxon>Craniata</taxon>
        <taxon>Vertebrata</taxon>
        <taxon>Euteleostomi</taxon>
        <taxon>Coelacanthiformes</taxon>
        <taxon>Coelacanthidae</taxon>
        <taxon>Latimeria</taxon>
    </lineage>
</organism>
<evidence type="ECO:0000256" key="2">
    <source>
        <dbReference type="ARBA" id="ARBA00007277"/>
    </source>
</evidence>
<feature type="transmembrane region" description="Helical" evidence="8">
    <location>
        <begin position="489"/>
        <end position="509"/>
    </location>
</feature>
<sequence>KMNYPLCRPFCVSCFTCFYGCRRKCQNETTTKCECVWAVFLILIFALCVIWFYFYWAFQNDFEELNWFVFGMFKQWKDWSVPTLILAGVLLSYTFFLLILLLCHLAFQEPLRLHQIHKVLLIVTLFIIAIGILGINIKWKKEWGTIFLFLKVTAPAFHLGAVVVLTLLAWLVADRFFRARTKVLKVLVLGLYLCVMVGVYLIPLAIVCPCIMEEKDLGSKPNLTGHRGAPMLAPENTIMSFVQAMKCGVSVFETDVMVSKDGVPFLMHDETLHRTTDVKEMFGNRVSDHSSSFLWSELSDLNAGKWFLKTDPFGTVKSLSNDSNARAAQQKVVKLEELLNVARKENKKVLFDLRKPPACHPYSQTYVSVTVETILRTNISQDLILWLPNENRSEVMQMAPGFQQYYGEINDSRNESNMNFNLAYQNLSKISIMDNHKNHTEVNLYVVNEPWLFSMLWCIGVNSVTTNACHIFSEMKKPIILISPDNYRMIWIGTDCTSLVIIILAFLLLKRCNSSLERVWKELSLKNTGVNITLKQ</sequence>
<feature type="transmembrane region" description="Helical" evidence="8">
    <location>
        <begin position="36"/>
        <end position="58"/>
    </location>
</feature>
<dbReference type="EMBL" id="AFYH01080869">
    <property type="status" value="NOT_ANNOTATED_CDS"/>
    <property type="molecule type" value="Genomic_DNA"/>
</dbReference>
<reference evidence="11" key="1">
    <citation type="submission" date="2011-08" db="EMBL/GenBank/DDBJ databases">
        <title>The draft genome of Latimeria chalumnae.</title>
        <authorList>
            <person name="Di Palma F."/>
            <person name="Alfoldi J."/>
            <person name="Johnson J."/>
            <person name="Berlin A."/>
            <person name="Gnerre S."/>
            <person name="Jaffe D."/>
            <person name="MacCallum I."/>
            <person name="Young S."/>
            <person name="Walker B.J."/>
            <person name="Lander E."/>
            <person name="Lindblad-Toh K."/>
        </authorList>
    </citation>
    <scope>NUCLEOTIDE SEQUENCE [LARGE SCALE GENOMIC DNA]</scope>
    <source>
        <strain evidence="11">Wild caught</strain>
    </source>
</reference>
<dbReference type="HOGENOM" id="CLU_024259_1_0_1"/>
<evidence type="ECO:0000256" key="3">
    <source>
        <dbReference type="ARBA" id="ARBA00022692"/>
    </source>
</evidence>
<dbReference type="InterPro" id="IPR030395">
    <property type="entry name" value="GP_PDE_dom"/>
</dbReference>
<evidence type="ECO:0000256" key="4">
    <source>
        <dbReference type="ARBA" id="ARBA00022801"/>
    </source>
</evidence>
<keyword evidence="5 8" id="KW-1133">Transmembrane helix</keyword>
<dbReference type="Bgee" id="ENSLACG00000015991">
    <property type="expression patterns" value="Expressed in pectoral fin and 3 other cell types or tissues"/>
</dbReference>
<evidence type="ECO:0000313" key="11">
    <source>
        <dbReference type="Proteomes" id="UP000008672"/>
    </source>
</evidence>
<protein>
    <submittedName>
        <fullName evidence="10">Glycerophosphodiester phosphodiesterase domain containing 2</fullName>
    </submittedName>
</protein>
<evidence type="ECO:0000259" key="9">
    <source>
        <dbReference type="PROSITE" id="PS51704"/>
    </source>
</evidence>
<reference evidence="10" key="2">
    <citation type="submission" date="2025-08" db="UniProtKB">
        <authorList>
            <consortium name="Ensembl"/>
        </authorList>
    </citation>
    <scope>IDENTIFICATION</scope>
</reference>
<gene>
    <name evidence="10" type="primary">GDPD2</name>
</gene>
<dbReference type="GeneTree" id="ENSGT00940000159625"/>
<dbReference type="PROSITE" id="PS51704">
    <property type="entry name" value="GP_PDE"/>
    <property type="match status" value="1"/>
</dbReference>
<feature type="transmembrane region" description="Helical" evidence="8">
    <location>
        <begin position="183"/>
        <end position="206"/>
    </location>
</feature>
<dbReference type="Ensembl" id="ENSLACT00000018285.1">
    <property type="protein sequence ID" value="ENSLACP00000018153.1"/>
    <property type="gene ID" value="ENSLACG00000015991.1"/>
</dbReference>
<feature type="transmembrane region" description="Helical" evidence="8">
    <location>
        <begin position="84"/>
        <end position="107"/>
    </location>
</feature>
<dbReference type="Pfam" id="PF03009">
    <property type="entry name" value="GDPD"/>
    <property type="match status" value="1"/>
</dbReference>
<dbReference type="PANTHER" id="PTHR23344:SF1">
    <property type="entry name" value="GLYCEROPHOSPHOINOSITOL INOSITOLPHOSPHODIESTERASE GDPD2"/>
    <property type="match status" value="1"/>
</dbReference>
<dbReference type="GO" id="GO:0006629">
    <property type="term" value="P:lipid metabolic process"/>
    <property type="evidence" value="ECO:0007669"/>
    <property type="project" value="InterPro"/>
</dbReference>
<dbReference type="GO" id="GO:0008889">
    <property type="term" value="F:glycerophosphodiester phosphodiesterase activity"/>
    <property type="evidence" value="ECO:0007669"/>
    <property type="project" value="TreeGrafter"/>
</dbReference>
<accession>H3B8D2</accession>
<dbReference type="EMBL" id="AFYH01080868">
    <property type="status" value="NOT_ANNOTATED_CDS"/>
    <property type="molecule type" value="Genomic_DNA"/>
</dbReference>
<proteinExistence type="inferred from homology"/>
<keyword evidence="6 8" id="KW-0472">Membrane</keyword>
<dbReference type="SUPFAM" id="SSF51695">
    <property type="entry name" value="PLC-like phosphodiesterases"/>
    <property type="match status" value="1"/>
</dbReference>
<keyword evidence="11" id="KW-1185">Reference proteome</keyword>
<dbReference type="Proteomes" id="UP000008672">
    <property type="component" value="Unassembled WGS sequence"/>
</dbReference>
<feature type="domain" description="GP-PDE" evidence="9">
    <location>
        <begin position="221"/>
        <end position="476"/>
    </location>
</feature>